<dbReference type="SUPFAM" id="SSF46785">
    <property type="entry name" value="Winged helix' DNA-binding domain"/>
    <property type="match status" value="1"/>
</dbReference>
<protein>
    <recommendedName>
        <fullName evidence="2">HVO-A0261-like N-terminal domain-containing protein</fullName>
    </recommendedName>
</protein>
<dbReference type="Pfam" id="PF25213">
    <property type="entry name" value="HVO_A0261_N"/>
    <property type="match status" value="1"/>
</dbReference>
<comment type="caution">
    <text evidence="3">The sequence shown here is derived from an EMBL/GenBank/DDBJ whole genome shotgun (WGS) entry which is preliminary data.</text>
</comment>
<evidence type="ECO:0000313" key="4">
    <source>
        <dbReference type="Proteomes" id="UP000277326"/>
    </source>
</evidence>
<dbReference type="AlphaFoldDB" id="A0A3M0CQE9"/>
<dbReference type="InterPro" id="IPR057527">
    <property type="entry name" value="HVO_A0261-like_N"/>
</dbReference>
<proteinExistence type="predicted"/>
<dbReference type="InterPro" id="IPR036390">
    <property type="entry name" value="WH_DNA-bd_sf"/>
</dbReference>
<gene>
    <name evidence="3" type="ORF">ATH50_3404</name>
</gene>
<accession>A0A3M0CQE9</accession>
<evidence type="ECO:0000256" key="1">
    <source>
        <dbReference type="SAM" id="MobiDB-lite"/>
    </source>
</evidence>
<dbReference type="Proteomes" id="UP000277326">
    <property type="component" value="Unassembled WGS sequence"/>
</dbReference>
<organism evidence="3 4">
    <name type="scientific">Haloplanus aerogenes</name>
    <dbReference type="NCBI Taxonomy" id="660522"/>
    <lineage>
        <taxon>Archaea</taxon>
        <taxon>Methanobacteriati</taxon>
        <taxon>Methanobacteriota</taxon>
        <taxon>Stenosarchaea group</taxon>
        <taxon>Halobacteria</taxon>
        <taxon>Halobacteriales</taxon>
        <taxon>Haloferacaceae</taxon>
        <taxon>Haloplanus</taxon>
    </lineage>
</organism>
<dbReference type="EMBL" id="REFS01000008">
    <property type="protein sequence ID" value="RMB11702.1"/>
    <property type="molecule type" value="Genomic_DNA"/>
</dbReference>
<feature type="domain" description="HVO-A0261-like N-terminal" evidence="2">
    <location>
        <begin position="14"/>
        <end position="81"/>
    </location>
</feature>
<sequence>MFPRRVEPSSEEVLSIVIQRQSIIQLISTDSYTKPQLVDQLDVSRSTVDRALRELEQYSLMNKNDSQYTLNPYGRFIYQTCIYYHDVIKKSLELWDIRNDIHSSGQVPPNVLYDSEIFVPTESIPDLPAKKLFEMIESILSLHLVLPVLTYRIYDNLHQFVSDEDSSLELILPPEGIQSLRQFEDERCIEESTLITDATNIPPYGFGVYEDADRNKQMNIIIFSNNGVCGLIQNSSRMSTFWGEQKYENINHSSEGTDEIVEPAESSGNEISEISE</sequence>
<feature type="region of interest" description="Disordered" evidence="1">
    <location>
        <begin position="252"/>
        <end position="276"/>
    </location>
</feature>
<evidence type="ECO:0000313" key="3">
    <source>
        <dbReference type="EMBL" id="RMB11702.1"/>
    </source>
</evidence>
<evidence type="ECO:0000259" key="2">
    <source>
        <dbReference type="Pfam" id="PF25213"/>
    </source>
</evidence>
<reference evidence="3 4" key="1">
    <citation type="journal article" date="2015" name="Stand. Genomic Sci.">
        <title>Genomic Encyclopedia of Bacterial and Archaeal Type Strains, Phase III: the genomes of soil and plant-associated and newly described type strains.</title>
        <authorList>
            <person name="Whitman W.B."/>
            <person name="Woyke T."/>
            <person name="Klenk H.P."/>
            <person name="Zhou Y."/>
            <person name="Lilburn T.G."/>
            <person name="Beck B.J."/>
            <person name="De Vos P."/>
            <person name="Vandamme P."/>
            <person name="Eisen J.A."/>
            <person name="Garrity G."/>
            <person name="Hugenholtz P."/>
            <person name="Kyrpides N.C."/>
        </authorList>
    </citation>
    <scope>NUCLEOTIDE SEQUENCE [LARGE SCALE GENOMIC DNA]</scope>
    <source>
        <strain evidence="3 4">CGMCC 1.10124</strain>
    </source>
</reference>
<name>A0A3M0CQE9_9EURY</name>
<feature type="compositionally biased region" description="Low complexity" evidence="1">
    <location>
        <begin position="265"/>
        <end position="276"/>
    </location>
</feature>